<evidence type="ECO:0000313" key="2">
    <source>
        <dbReference type="EMBL" id="OGM21933.1"/>
    </source>
</evidence>
<reference evidence="2 3" key="1">
    <citation type="journal article" date="2016" name="Nat. Commun.">
        <title>Thousands of microbial genomes shed light on interconnected biogeochemical processes in an aquifer system.</title>
        <authorList>
            <person name="Anantharaman K."/>
            <person name="Brown C.T."/>
            <person name="Hug L.A."/>
            <person name="Sharon I."/>
            <person name="Castelle C.J."/>
            <person name="Probst A.J."/>
            <person name="Thomas B.C."/>
            <person name="Singh A."/>
            <person name="Wilkins M.J."/>
            <person name="Karaoz U."/>
            <person name="Brodie E.L."/>
            <person name="Williams K.H."/>
            <person name="Hubbard S.S."/>
            <person name="Banfield J.F."/>
        </authorList>
    </citation>
    <scope>NUCLEOTIDE SEQUENCE [LARGE SCALE GENOMIC DNA]</scope>
</reference>
<gene>
    <name evidence="2" type="ORF">A2863_04195</name>
</gene>
<organism evidence="2 3">
    <name type="scientific">Candidatus Woesebacteria bacterium RIFCSPHIGHO2_01_FULL_38_9b</name>
    <dbReference type="NCBI Taxonomy" id="1802493"/>
    <lineage>
        <taxon>Bacteria</taxon>
        <taxon>Candidatus Woeseibacteriota</taxon>
    </lineage>
</organism>
<keyword evidence="1" id="KW-1133">Transmembrane helix</keyword>
<keyword evidence="1" id="KW-0812">Transmembrane</keyword>
<sequence>MLKIPKGFVHLLLLVVITIIGVSGLLYYSWQKGLINTTPPKNTTPIPTINIDETANWKTYINNEFGFEFKYPERIDVIQYHDNLTSKRASPVLSLILKSPEVSPDYQIPYNESEYQQYEDRYFFSSLSIFEVKVEKNLLENIKALYSTPSIDPQKTEFEIMEQVIEPYLGLPSNALIFVGATKETPQKAVFFPNEKGYLYVISLSGGAGGTGSIYSPTAEKIFDQILSTFEFIDEETGFVCPESKIIDCGPCMEEPCPYFEPQYCSKGSAQYNWILENCPGVEIKGLD</sequence>
<dbReference type="Proteomes" id="UP000178750">
    <property type="component" value="Unassembled WGS sequence"/>
</dbReference>
<proteinExistence type="predicted"/>
<dbReference type="AlphaFoldDB" id="A0A1F7Y3N8"/>
<dbReference type="EMBL" id="MGGF01000018">
    <property type="protein sequence ID" value="OGM21933.1"/>
    <property type="molecule type" value="Genomic_DNA"/>
</dbReference>
<protein>
    <submittedName>
        <fullName evidence="2">Uncharacterized protein</fullName>
    </submittedName>
</protein>
<name>A0A1F7Y3N8_9BACT</name>
<evidence type="ECO:0000313" key="3">
    <source>
        <dbReference type="Proteomes" id="UP000178750"/>
    </source>
</evidence>
<keyword evidence="1" id="KW-0472">Membrane</keyword>
<accession>A0A1F7Y3N8</accession>
<feature type="transmembrane region" description="Helical" evidence="1">
    <location>
        <begin position="7"/>
        <end position="30"/>
    </location>
</feature>
<evidence type="ECO:0000256" key="1">
    <source>
        <dbReference type="SAM" id="Phobius"/>
    </source>
</evidence>
<comment type="caution">
    <text evidence="2">The sequence shown here is derived from an EMBL/GenBank/DDBJ whole genome shotgun (WGS) entry which is preliminary data.</text>
</comment>